<accession>A0A7C2BLF0</accession>
<organism evidence="2">
    <name type="scientific">Thermosphaera aggregans</name>
    <dbReference type="NCBI Taxonomy" id="54254"/>
    <lineage>
        <taxon>Archaea</taxon>
        <taxon>Thermoproteota</taxon>
        <taxon>Thermoprotei</taxon>
        <taxon>Desulfurococcales</taxon>
        <taxon>Desulfurococcaceae</taxon>
        <taxon>Thermosphaera</taxon>
    </lineage>
</organism>
<dbReference type="EMBL" id="DSJT01000034">
    <property type="protein sequence ID" value="HEF87813.1"/>
    <property type="molecule type" value="Genomic_DNA"/>
</dbReference>
<feature type="compositionally biased region" description="Basic residues" evidence="1">
    <location>
        <begin position="169"/>
        <end position="183"/>
    </location>
</feature>
<name>A0A7C2BLF0_9CREN</name>
<comment type="caution">
    <text evidence="2">The sequence shown here is derived from an EMBL/GenBank/DDBJ whole genome shotgun (WGS) entry which is preliminary data.</text>
</comment>
<protein>
    <submittedName>
        <fullName evidence="2">Uncharacterized protein</fullName>
    </submittedName>
</protein>
<reference evidence="2" key="1">
    <citation type="journal article" date="2020" name="mSystems">
        <title>Genome- and Community-Level Interaction Insights into Carbon Utilization and Element Cycling Functions of Hydrothermarchaeota in Hydrothermal Sediment.</title>
        <authorList>
            <person name="Zhou Z."/>
            <person name="Liu Y."/>
            <person name="Xu W."/>
            <person name="Pan J."/>
            <person name="Luo Z.H."/>
            <person name="Li M."/>
        </authorList>
    </citation>
    <scope>NUCLEOTIDE SEQUENCE [LARGE SCALE GENOMIC DNA]</scope>
    <source>
        <strain evidence="2">SpSt-23</strain>
    </source>
</reference>
<proteinExistence type="predicted"/>
<feature type="compositionally biased region" description="Basic residues" evidence="1">
    <location>
        <begin position="190"/>
        <end position="204"/>
    </location>
</feature>
<feature type="region of interest" description="Disordered" evidence="1">
    <location>
        <begin position="165"/>
        <end position="204"/>
    </location>
</feature>
<evidence type="ECO:0000313" key="2">
    <source>
        <dbReference type="EMBL" id="HEF87813.1"/>
    </source>
</evidence>
<dbReference type="AlphaFoldDB" id="A0A7C2BLF0"/>
<sequence length="204" mass="23239">MKFIVKLNQLNPVETGDGLLKLRVYNLVNEDWFEVEQEVSGSSIMDRMLEVAQNTIVKHKPENNYLFVTVESPGLLLTLGEGEAVSSETIISPKPTTLKAIRLYKLDPEGKPVMVHEYKPPGEVFVYDGFISIPATISYDFIVVETSEDLRPIFPNEIVLPPVKESVKTRKRKRKSARRRARKALSSAKKQAKKKSKKKKTRKR</sequence>
<gene>
    <name evidence="2" type="ORF">ENP55_05990</name>
</gene>
<evidence type="ECO:0000256" key="1">
    <source>
        <dbReference type="SAM" id="MobiDB-lite"/>
    </source>
</evidence>